<feature type="region of interest" description="Disordered" evidence="1">
    <location>
        <begin position="1"/>
        <end position="40"/>
    </location>
</feature>
<dbReference type="AlphaFoldDB" id="A0A6J4R7W6"/>
<dbReference type="EMBL" id="CADCVF010000073">
    <property type="protein sequence ID" value="CAA9466743.1"/>
    <property type="molecule type" value="Genomic_DNA"/>
</dbReference>
<organism evidence="2">
    <name type="scientific">uncultured Rubrobacteraceae bacterium</name>
    <dbReference type="NCBI Taxonomy" id="349277"/>
    <lineage>
        <taxon>Bacteria</taxon>
        <taxon>Bacillati</taxon>
        <taxon>Actinomycetota</taxon>
        <taxon>Rubrobacteria</taxon>
        <taxon>Rubrobacterales</taxon>
        <taxon>Rubrobacteraceae</taxon>
        <taxon>environmental samples</taxon>
    </lineage>
</organism>
<sequence>MEGDSADRRLADMATVRRWAENSPRHGGGAKTPEDPGPPA</sequence>
<feature type="compositionally biased region" description="Basic and acidic residues" evidence="1">
    <location>
        <begin position="1"/>
        <end position="11"/>
    </location>
</feature>
<evidence type="ECO:0000256" key="1">
    <source>
        <dbReference type="SAM" id="MobiDB-lite"/>
    </source>
</evidence>
<gene>
    <name evidence="2" type="ORF">AVDCRST_MAG58-3576</name>
</gene>
<accession>A0A6J4R7W6</accession>
<proteinExistence type="predicted"/>
<protein>
    <submittedName>
        <fullName evidence="2">Uncharacterized protein</fullName>
    </submittedName>
</protein>
<reference evidence="2" key="1">
    <citation type="submission" date="2020-02" db="EMBL/GenBank/DDBJ databases">
        <authorList>
            <person name="Meier V. D."/>
        </authorList>
    </citation>
    <scope>NUCLEOTIDE SEQUENCE</scope>
    <source>
        <strain evidence="2">AVDCRST_MAG58</strain>
    </source>
</reference>
<name>A0A6J4R7W6_9ACTN</name>
<evidence type="ECO:0000313" key="2">
    <source>
        <dbReference type="EMBL" id="CAA9466743.1"/>
    </source>
</evidence>